<name>A0A7S3LDG8_9STRA</name>
<gene>
    <name evidence="2" type="ORF">ACOF00016_LOCUS15013</name>
</gene>
<dbReference type="InterPro" id="IPR027417">
    <property type="entry name" value="P-loop_NTPase"/>
</dbReference>
<dbReference type="AlphaFoldDB" id="A0A7S3LDG8"/>
<evidence type="ECO:0008006" key="3">
    <source>
        <dbReference type="Google" id="ProtNLM"/>
    </source>
</evidence>
<feature type="transmembrane region" description="Helical" evidence="1">
    <location>
        <begin position="21"/>
        <end position="40"/>
    </location>
</feature>
<dbReference type="Gene3D" id="3.40.50.300">
    <property type="entry name" value="P-loop containing nucleotide triphosphate hydrolases"/>
    <property type="match status" value="1"/>
</dbReference>
<accession>A0A7S3LDG8</accession>
<protein>
    <recommendedName>
        <fullName evidence="3">Sulfotransferase domain-containing protein</fullName>
    </recommendedName>
</protein>
<organism evidence="2">
    <name type="scientific">Amphora coffeiformis</name>
    <dbReference type="NCBI Taxonomy" id="265554"/>
    <lineage>
        <taxon>Eukaryota</taxon>
        <taxon>Sar</taxon>
        <taxon>Stramenopiles</taxon>
        <taxon>Ochrophyta</taxon>
        <taxon>Bacillariophyta</taxon>
        <taxon>Bacillariophyceae</taxon>
        <taxon>Bacillariophycidae</taxon>
        <taxon>Thalassiophysales</taxon>
        <taxon>Catenulaceae</taxon>
        <taxon>Amphora</taxon>
    </lineage>
</organism>
<keyword evidence="1" id="KW-0812">Transmembrane</keyword>
<dbReference type="EMBL" id="HBIM01019905">
    <property type="protein sequence ID" value="CAE0418126.1"/>
    <property type="molecule type" value="Transcribed_RNA"/>
</dbReference>
<evidence type="ECO:0000256" key="1">
    <source>
        <dbReference type="SAM" id="Phobius"/>
    </source>
</evidence>
<keyword evidence="1" id="KW-1133">Transmembrane helix</keyword>
<evidence type="ECO:0000313" key="2">
    <source>
        <dbReference type="EMBL" id="CAE0418126.1"/>
    </source>
</evidence>
<keyword evidence="1" id="KW-0472">Membrane</keyword>
<sequence>MRSPLAAVRRGSGGSGSLPRRSYIVAMASFVAGALSFVALSQVAQFLSALELGSRTLDTSSKIPSVQTWLAEFPENKAHVNDENKSNNKGVPEAINKAIVFSTEKDSVDNEPLPPWPFESPAHVRVLFVHVGKAGGMSLNARLKVLDQTRKFLKCRQKYETDEQFLKDKCRITPGMGGVSKLTLRLFGHMHRSFPEDKKAEKWLVEHSNLLLFTIRDPIARLTSAFNYARYMIFEYNPKKERDPQAIKFYKECFANMDECASALDPRNSTKHACSNSALPIVQGRTQVPDLDHFYYNYAHYIQRVEWTPGDVRPIVVVRTESMWTDVGRINAYVGGKPDYFEQFMDFKLTHGSESFAVNKELSDAHGVAMCCILAQPGHSRELQNYQELVVHAINLKISEKRQTLRSLHHNCGIAGAADLTWEHVSTFNWATWHAESCHL</sequence>
<reference evidence="2" key="1">
    <citation type="submission" date="2021-01" db="EMBL/GenBank/DDBJ databases">
        <authorList>
            <person name="Corre E."/>
            <person name="Pelletier E."/>
            <person name="Niang G."/>
            <person name="Scheremetjew M."/>
            <person name="Finn R."/>
            <person name="Kale V."/>
            <person name="Holt S."/>
            <person name="Cochrane G."/>
            <person name="Meng A."/>
            <person name="Brown T."/>
            <person name="Cohen L."/>
        </authorList>
    </citation>
    <scope>NUCLEOTIDE SEQUENCE</scope>
    <source>
        <strain evidence="2">CCMP127</strain>
    </source>
</reference>
<proteinExistence type="predicted"/>